<dbReference type="Proteomes" id="UP000640052">
    <property type="component" value="Unassembled WGS sequence"/>
</dbReference>
<evidence type="ECO:0008006" key="3">
    <source>
        <dbReference type="Google" id="ProtNLM"/>
    </source>
</evidence>
<protein>
    <recommendedName>
        <fullName evidence="3">Haloacid dehalogenase</fullName>
    </recommendedName>
</protein>
<dbReference type="InterPro" id="IPR036412">
    <property type="entry name" value="HAD-like_sf"/>
</dbReference>
<reference evidence="1" key="1">
    <citation type="submission" date="2021-01" db="EMBL/GenBank/DDBJ databases">
        <title>Whole genome shotgun sequence of Acrocarpospora phusangensis NBRC 108782.</title>
        <authorList>
            <person name="Komaki H."/>
            <person name="Tamura T."/>
        </authorList>
    </citation>
    <scope>NUCLEOTIDE SEQUENCE</scope>
    <source>
        <strain evidence="1">NBRC 108782</strain>
    </source>
</reference>
<evidence type="ECO:0000313" key="2">
    <source>
        <dbReference type="Proteomes" id="UP000640052"/>
    </source>
</evidence>
<dbReference type="InterPro" id="IPR023214">
    <property type="entry name" value="HAD_sf"/>
</dbReference>
<comment type="caution">
    <text evidence="1">The sequence shown here is derived from an EMBL/GenBank/DDBJ whole genome shotgun (WGS) entry which is preliminary data.</text>
</comment>
<sequence>MVDDGVIDHGVAESGEVLRAIAAAGVRLVFAGNTEPGDDRRARLRTAGLADLFAVVLQSGQLGVAKPGLIFYRLVVAAAGCPPDRVLCVGRDMARDVVGPLVHGMRPVLLRPDGLGPGELLPYGTGLIRCVGELPAFLG</sequence>
<name>A0A919UTE6_9ACTN</name>
<evidence type="ECO:0000313" key="1">
    <source>
        <dbReference type="EMBL" id="GIH27350.1"/>
    </source>
</evidence>
<dbReference type="AlphaFoldDB" id="A0A919UTE6"/>
<accession>A0A919UTE6</accession>
<keyword evidence="2" id="KW-1185">Reference proteome</keyword>
<dbReference type="SUPFAM" id="SSF56784">
    <property type="entry name" value="HAD-like"/>
    <property type="match status" value="1"/>
</dbReference>
<dbReference type="EMBL" id="BOOA01000054">
    <property type="protein sequence ID" value="GIH27350.1"/>
    <property type="molecule type" value="Genomic_DNA"/>
</dbReference>
<dbReference type="Pfam" id="PF00702">
    <property type="entry name" value="Hydrolase"/>
    <property type="match status" value="1"/>
</dbReference>
<organism evidence="1 2">
    <name type="scientific">Acrocarpospora phusangensis</name>
    <dbReference type="NCBI Taxonomy" id="1070424"/>
    <lineage>
        <taxon>Bacteria</taxon>
        <taxon>Bacillati</taxon>
        <taxon>Actinomycetota</taxon>
        <taxon>Actinomycetes</taxon>
        <taxon>Streptosporangiales</taxon>
        <taxon>Streptosporangiaceae</taxon>
        <taxon>Acrocarpospora</taxon>
    </lineage>
</organism>
<proteinExistence type="predicted"/>
<dbReference type="Gene3D" id="3.40.50.1000">
    <property type="entry name" value="HAD superfamily/HAD-like"/>
    <property type="match status" value="1"/>
</dbReference>
<gene>
    <name evidence="1" type="ORF">Aph01nite_56600</name>
</gene>